<dbReference type="KEGG" id="pcam:HNE05_02325"/>
<evidence type="ECO:0000313" key="3">
    <source>
        <dbReference type="Proteomes" id="UP000501379"/>
    </source>
</evidence>
<dbReference type="Pfam" id="PF12158">
    <property type="entry name" value="DUF3592"/>
    <property type="match status" value="1"/>
</dbReference>
<gene>
    <name evidence="2" type="ORF">HNE05_02325</name>
</gene>
<name>A0A6M8FDS9_9GAMM</name>
<dbReference type="EMBL" id="CP053697">
    <property type="protein sequence ID" value="QKE62250.1"/>
    <property type="molecule type" value="Genomic_DNA"/>
</dbReference>
<sequence length="125" mass="14357">MKKLLHVAIFAVVLFLGIKQALEMGDSREWPTTQGQITSSRIIQVSERVSPKGDHSSYTPKYEVRLSYSYQVDGQPYSGKRLRIRSHAYSNEKHARRELANYPVGQQVEVHYNPEEPESSVLMLH</sequence>
<dbReference type="AlphaFoldDB" id="A0A6M8FDS9"/>
<dbReference type="InterPro" id="IPR021994">
    <property type="entry name" value="DUF3592"/>
</dbReference>
<feature type="domain" description="DUF3592" evidence="1">
    <location>
        <begin position="33"/>
        <end position="122"/>
    </location>
</feature>
<evidence type="ECO:0000259" key="1">
    <source>
        <dbReference type="Pfam" id="PF12158"/>
    </source>
</evidence>
<dbReference type="Proteomes" id="UP000501379">
    <property type="component" value="Chromosome"/>
</dbReference>
<proteinExistence type="predicted"/>
<keyword evidence="3" id="KW-1185">Reference proteome</keyword>
<accession>A0A6M8FDS9</accession>
<dbReference type="RefSeq" id="WP_173203849.1">
    <property type="nucleotide sequence ID" value="NZ_CP053697.2"/>
</dbReference>
<evidence type="ECO:0000313" key="2">
    <source>
        <dbReference type="EMBL" id="QKE62250.1"/>
    </source>
</evidence>
<organism evidence="2 3">
    <name type="scientific">Aquipseudomonas campi</name>
    <dbReference type="NCBI Taxonomy" id="2731681"/>
    <lineage>
        <taxon>Bacteria</taxon>
        <taxon>Pseudomonadati</taxon>
        <taxon>Pseudomonadota</taxon>
        <taxon>Gammaproteobacteria</taxon>
        <taxon>Pseudomonadales</taxon>
        <taxon>Pseudomonadaceae</taxon>
        <taxon>Aquipseudomonas</taxon>
    </lineage>
</organism>
<protein>
    <submittedName>
        <fullName evidence="2">DUF3592 domain-containing protein</fullName>
    </submittedName>
</protein>
<reference evidence="2" key="1">
    <citation type="submission" date="2020-07" db="EMBL/GenBank/DDBJ databases">
        <title>Nitrate ammonifying Pseudomonas campi sp. nov. isolated from German agricultural grassland.</title>
        <authorList>
            <person name="Timsy T."/>
            <person name="Ulrich A."/>
            <person name="Spanner T."/>
            <person name="Foesel B."/>
            <person name="Kolb S."/>
            <person name="Horn M.A."/>
            <person name="Behrendt U."/>
        </authorList>
    </citation>
    <scope>NUCLEOTIDE SEQUENCE</scope>
    <source>
        <strain evidence="2">S1-A32-2</strain>
    </source>
</reference>